<name>K3VME6_FUSPC</name>
<dbReference type="AlphaFoldDB" id="K3VME6"/>
<keyword evidence="3" id="KW-1185">Reference proteome</keyword>
<dbReference type="GeneID" id="20362642"/>
<accession>K3VME6</accession>
<comment type="caution">
    <text evidence="2">The sequence shown here is derived from an EMBL/GenBank/DDBJ whole genome shotgun (WGS) entry which is preliminary data.</text>
</comment>
<dbReference type="OrthoDB" id="5078508at2759"/>
<protein>
    <recommendedName>
        <fullName evidence="4">CBM-cenC domain-containing protein</fullName>
    </recommendedName>
</protein>
<dbReference type="RefSeq" id="XP_009255417.1">
    <property type="nucleotide sequence ID" value="XM_009257142.1"/>
</dbReference>
<gene>
    <name evidence="2" type="ORF">FPSE_04024</name>
</gene>
<evidence type="ECO:0000313" key="2">
    <source>
        <dbReference type="EMBL" id="EKJ75844.1"/>
    </source>
</evidence>
<reference evidence="2 3" key="1">
    <citation type="journal article" date="2012" name="PLoS Pathog.">
        <title>Comparative pathogenomics reveals horizontally acquired novel virulence genes in fungi infecting cereal hosts.</title>
        <authorList>
            <person name="Gardiner D.M."/>
            <person name="McDonald M.C."/>
            <person name="Covarelli L."/>
            <person name="Solomon P.S."/>
            <person name="Rusu A.G."/>
            <person name="Marshall M."/>
            <person name="Kazan K."/>
            <person name="Chakraborty S."/>
            <person name="McDonald B.A."/>
            <person name="Manners J.M."/>
        </authorList>
    </citation>
    <scope>NUCLEOTIDE SEQUENCE [LARGE SCALE GENOMIC DNA]</scope>
    <source>
        <strain evidence="2 3">CS3096</strain>
    </source>
</reference>
<evidence type="ECO:0000256" key="1">
    <source>
        <dbReference type="SAM" id="SignalP"/>
    </source>
</evidence>
<dbReference type="Proteomes" id="UP000007978">
    <property type="component" value="Chromosome 3"/>
</dbReference>
<dbReference type="HOGENOM" id="CLU_086416_0_0_1"/>
<proteinExistence type="predicted"/>
<feature type="chain" id="PRO_5003866908" description="CBM-cenC domain-containing protein" evidence="1">
    <location>
        <begin position="22"/>
        <end position="332"/>
    </location>
</feature>
<evidence type="ECO:0000313" key="3">
    <source>
        <dbReference type="Proteomes" id="UP000007978"/>
    </source>
</evidence>
<dbReference type="eggNOG" id="ENOG502RMQS">
    <property type="taxonomic scope" value="Eukaryota"/>
</dbReference>
<evidence type="ECO:0008006" key="4">
    <source>
        <dbReference type="Google" id="ProtNLM"/>
    </source>
</evidence>
<feature type="signal peptide" evidence="1">
    <location>
        <begin position="1"/>
        <end position="21"/>
    </location>
</feature>
<sequence>MARHGIVALLAATLLGVGVNAGPCKPYSSDALSSIVTLEPTTTGLSTITADITDTTDGLQTTVTEAATDVTDTTDVLETTVNESATETTGELETTATVVTTTAGTTDLLETTITETAAETPATLETTATETIASGTTEGIETSTTEIAIDTSTATLEPITTTTAELACVPTQILVNSGFDDNNDGSPWTLGSGISVSQLNPRTVPNSLYIVLDSGLTSTSISQELPALGPFMYKLRYYSSQETGTQGSGYTCTVTLKVNEQLLAPGRTISDGTPTGMRPSEQFFIADDQSSPVTLSLDIVCQGSFSVVNIGMDDFTVTRFQGQKLGYGKGHV</sequence>
<organism evidence="2 3">
    <name type="scientific">Fusarium pseudograminearum (strain CS3096)</name>
    <name type="common">Wheat and barley crown-rot fungus</name>
    <dbReference type="NCBI Taxonomy" id="1028729"/>
    <lineage>
        <taxon>Eukaryota</taxon>
        <taxon>Fungi</taxon>
        <taxon>Dikarya</taxon>
        <taxon>Ascomycota</taxon>
        <taxon>Pezizomycotina</taxon>
        <taxon>Sordariomycetes</taxon>
        <taxon>Hypocreomycetidae</taxon>
        <taxon>Hypocreales</taxon>
        <taxon>Nectriaceae</taxon>
        <taxon>Fusarium</taxon>
    </lineage>
</organism>
<dbReference type="KEGG" id="fpu:FPSE_04024"/>
<keyword evidence="1" id="KW-0732">Signal</keyword>
<dbReference type="EMBL" id="AFNW01000081">
    <property type="protein sequence ID" value="EKJ75844.1"/>
    <property type="molecule type" value="Genomic_DNA"/>
</dbReference>